<reference evidence="2" key="2">
    <citation type="submission" date="2021-02" db="EMBL/GenBank/DDBJ databases">
        <authorList>
            <person name="Kimball J.A."/>
            <person name="Haas M.W."/>
            <person name="Macchietto M."/>
            <person name="Kono T."/>
            <person name="Duquette J."/>
            <person name="Shao M."/>
        </authorList>
    </citation>
    <scope>NUCLEOTIDE SEQUENCE</scope>
    <source>
        <tissue evidence="2">Fresh leaf tissue</tissue>
    </source>
</reference>
<comment type="caution">
    <text evidence="2">The sequence shown here is derived from an EMBL/GenBank/DDBJ whole genome shotgun (WGS) entry which is preliminary data.</text>
</comment>
<feature type="region of interest" description="Disordered" evidence="1">
    <location>
        <begin position="1"/>
        <end position="102"/>
    </location>
</feature>
<dbReference type="AlphaFoldDB" id="A0A8J5RP03"/>
<evidence type="ECO:0000313" key="3">
    <source>
        <dbReference type="Proteomes" id="UP000729402"/>
    </source>
</evidence>
<dbReference type="Proteomes" id="UP000729402">
    <property type="component" value="Unassembled WGS sequence"/>
</dbReference>
<evidence type="ECO:0000256" key="1">
    <source>
        <dbReference type="SAM" id="MobiDB-lite"/>
    </source>
</evidence>
<organism evidence="2 3">
    <name type="scientific">Zizania palustris</name>
    <name type="common">Northern wild rice</name>
    <dbReference type="NCBI Taxonomy" id="103762"/>
    <lineage>
        <taxon>Eukaryota</taxon>
        <taxon>Viridiplantae</taxon>
        <taxon>Streptophyta</taxon>
        <taxon>Embryophyta</taxon>
        <taxon>Tracheophyta</taxon>
        <taxon>Spermatophyta</taxon>
        <taxon>Magnoliopsida</taxon>
        <taxon>Liliopsida</taxon>
        <taxon>Poales</taxon>
        <taxon>Poaceae</taxon>
        <taxon>BOP clade</taxon>
        <taxon>Oryzoideae</taxon>
        <taxon>Oryzeae</taxon>
        <taxon>Zizaniinae</taxon>
        <taxon>Zizania</taxon>
    </lineage>
</organism>
<feature type="compositionally biased region" description="Basic and acidic residues" evidence="1">
    <location>
        <begin position="41"/>
        <end position="59"/>
    </location>
</feature>
<gene>
    <name evidence="2" type="ORF">GUJ93_ZPchr0232g33687</name>
</gene>
<feature type="compositionally biased region" description="Low complexity" evidence="1">
    <location>
        <begin position="60"/>
        <end position="73"/>
    </location>
</feature>
<sequence length="120" mass="12574">MEWKKAGREDGVRADRGAGEETMGAAGGAAVLSSIEPSTMEEWRATREVRTARTTDDVRVAASSATAVVESESGPADGRSESRTTAATTSTTEAMSTSGGREEVAVMADWKKSRCGTKEV</sequence>
<keyword evidence="3" id="KW-1185">Reference proteome</keyword>
<feature type="compositionally biased region" description="Low complexity" evidence="1">
    <location>
        <begin position="83"/>
        <end position="98"/>
    </location>
</feature>
<accession>A0A8J5RP03</accession>
<reference evidence="2" key="1">
    <citation type="journal article" date="2021" name="bioRxiv">
        <title>Whole Genome Assembly and Annotation of Northern Wild Rice, Zizania palustris L., Supports a Whole Genome Duplication in the Zizania Genus.</title>
        <authorList>
            <person name="Haas M."/>
            <person name="Kono T."/>
            <person name="Macchietto M."/>
            <person name="Millas R."/>
            <person name="McGilp L."/>
            <person name="Shao M."/>
            <person name="Duquette J."/>
            <person name="Hirsch C.N."/>
            <person name="Kimball J."/>
        </authorList>
    </citation>
    <scope>NUCLEOTIDE SEQUENCE</scope>
    <source>
        <tissue evidence="2">Fresh leaf tissue</tissue>
    </source>
</reference>
<feature type="compositionally biased region" description="Basic and acidic residues" evidence="1">
    <location>
        <begin position="1"/>
        <end position="19"/>
    </location>
</feature>
<proteinExistence type="predicted"/>
<evidence type="ECO:0000313" key="2">
    <source>
        <dbReference type="EMBL" id="KAG8044436.1"/>
    </source>
</evidence>
<feature type="compositionally biased region" description="Low complexity" evidence="1">
    <location>
        <begin position="20"/>
        <end position="30"/>
    </location>
</feature>
<protein>
    <submittedName>
        <fullName evidence="2">Uncharacterized protein</fullName>
    </submittedName>
</protein>
<dbReference type="EMBL" id="JAAALK010000682">
    <property type="protein sequence ID" value="KAG8044436.1"/>
    <property type="molecule type" value="Genomic_DNA"/>
</dbReference>
<name>A0A8J5RP03_ZIZPA</name>